<dbReference type="SUPFAM" id="SSF50475">
    <property type="entry name" value="FMN-binding split barrel"/>
    <property type="match status" value="1"/>
</dbReference>
<protein>
    <submittedName>
        <fullName evidence="1">Nitroimidazol reductase NimA-like FMN-containing flavoprotein (Pyridoxamine 5'-phosphate oxidase superfamily)</fullName>
    </submittedName>
</protein>
<accession>A0A7W9NKZ8</accession>
<name>A0A7W9NKZ8_9PSEU</name>
<reference evidence="1 2" key="1">
    <citation type="submission" date="2020-08" db="EMBL/GenBank/DDBJ databases">
        <title>Sequencing the genomes of 1000 actinobacteria strains.</title>
        <authorList>
            <person name="Klenk H.-P."/>
        </authorList>
    </citation>
    <scope>NUCLEOTIDE SEQUENCE [LARGE SCALE GENOMIC DNA]</scope>
    <source>
        <strain evidence="1 2">DSM 43851</strain>
    </source>
</reference>
<keyword evidence="2" id="KW-1185">Reference proteome</keyword>
<dbReference type="AlphaFoldDB" id="A0A7W9NKZ8"/>
<sequence length="60" mass="6325">MVSDDTLYILSYADTGKLKLLRNNSLVTVAPCNSAGTLPAGAMTIKGTGRILDVVETRKA</sequence>
<proteinExistence type="predicted"/>
<organism evidence="1 2">
    <name type="scientific">Kutzneria kofuensis</name>
    <dbReference type="NCBI Taxonomy" id="103725"/>
    <lineage>
        <taxon>Bacteria</taxon>
        <taxon>Bacillati</taxon>
        <taxon>Actinomycetota</taxon>
        <taxon>Actinomycetes</taxon>
        <taxon>Pseudonocardiales</taxon>
        <taxon>Pseudonocardiaceae</taxon>
        <taxon>Kutzneria</taxon>
    </lineage>
</organism>
<comment type="caution">
    <text evidence="1">The sequence shown here is derived from an EMBL/GenBank/DDBJ whole genome shotgun (WGS) entry which is preliminary data.</text>
</comment>
<evidence type="ECO:0000313" key="2">
    <source>
        <dbReference type="Proteomes" id="UP000585638"/>
    </source>
</evidence>
<dbReference type="EMBL" id="JACHIR010000001">
    <property type="protein sequence ID" value="MBB5896540.1"/>
    <property type="molecule type" value="Genomic_DNA"/>
</dbReference>
<gene>
    <name evidence="1" type="ORF">BJ998_007736</name>
</gene>
<evidence type="ECO:0000313" key="1">
    <source>
        <dbReference type="EMBL" id="MBB5896540.1"/>
    </source>
</evidence>
<dbReference type="Proteomes" id="UP000585638">
    <property type="component" value="Unassembled WGS sequence"/>
</dbReference>